<dbReference type="EMBL" id="LECT01000007">
    <property type="protein sequence ID" value="KLU07064.1"/>
    <property type="molecule type" value="Genomic_DNA"/>
</dbReference>
<proteinExistence type="predicted"/>
<evidence type="ECO:0000313" key="2">
    <source>
        <dbReference type="Proteomes" id="UP000036367"/>
    </source>
</evidence>
<sequence>MDFEKGTTAGTTDVLCEIEDMCPLRGYGFVDMGNGYVDHPMAGEDAYTFALSSGVGVACPSVALSLTDGYHLASLSG</sequence>
<organism evidence="1 2">
    <name type="scientific">Rhodopirellula islandica</name>
    <dbReference type="NCBI Taxonomy" id="595434"/>
    <lineage>
        <taxon>Bacteria</taxon>
        <taxon>Pseudomonadati</taxon>
        <taxon>Planctomycetota</taxon>
        <taxon>Planctomycetia</taxon>
        <taxon>Pirellulales</taxon>
        <taxon>Pirellulaceae</taxon>
        <taxon>Rhodopirellula</taxon>
    </lineage>
</organism>
<gene>
    <name evidence="1" type="ORF">RISK_000865</name>
</gene>
<dbReference type="STRING" id="595434.RISK_000865"/>
<name>A0A0J1ENH6_RHOIS</name>
<keyword evidence="2" id="KW-1185">Reference proteome</keyword>
<dbReference type="Proteomes" id="UP000036367">
    <property type="component" value="Unassembled WGS sequence"/>
</dbReference>
<accession>A0A0J1ENH6</accession>
<evidence type="ECO:0000313" key="1">
    <source>
        <dbReference type="EMBL" id="KLU07064.1"/>
    </source>
</evidence>
<dbReference type="AlphaFoldDB" id="A0A0J1ENH6"/>
<reference evidence="1" key="1">
    <citation type="submission" date="2015-05" db="EMBL/GenBank/DDBJ databases">
        <title>Permanent draft genome of Rhodopirellula islandicus K833.</title>
        <authorList>
            <person name="Kizina J."/>
            <person name="Richter M."/>
            <person name="Glockner F.O."/>
            <person name="Harder J."/>
        </authorList>
    </citation>
    <scope>NUCLEOTIDE SEQUENCE [LARGE SCALE GENOMIC DNA]</scope>
    <source>
        <strain evidence="1">K833</strain>
    </source>
</reference>
<dbReference type="RefSeq" id="WP_102017506.1">
    <property type="nucleotide sequence ID" value="NZ_LECT01000007.1"/>
</dbReference>
<comment type="caution">
    <text evidence="1">The sequence shown here is derived from an EMBL/GenBank/DDBJ whole genome shotgun (WGS) entry which is preliminary data.</text>
</comment>
<protein>
    <submittedName>
        <fullName evidence="1">Uncharacterized protein</fullName>
    </submittedName>
</protein>
<dbReference type="PATRIC" id="fig|595434.4.peg.833"/>